<dbReference type="Proteomes" id="UP000007517">
    <property type="component" value="Chromosome"/>
</dbReference>
<feature type="compositionally biased region" description="Polar residues" evidence="1">
    <location>
        <begin position="37"/>
        <end position="50"/>
    </location>
</feature>
<evidence type="ECO:0000313" key="2">
    <source>
        <dbReference type="EMBL" id="CCG02436.1"/>
    </source>
</evidence>
<dbReference type="AlphaFoldDB" id="H6RKL7"/>
<dbReference type="EMBL" id="FO117623">
    <property type="protein sequence ID" value="CCG02436.1"/>
    <property type="molecule type" value="Genomic_DNA"/>
</dbReference>
<feature type="compositionally biased region" description="Polar residues" evidence="1">
    <location>
        <begin position="1"/>
        <end position="13"/>
    </location>
</feature>
<organism evidence="2 3">
    <name type="scientific">Blastococcus saxobsidens (strain DD2)</name>
    <dbReference type="NCBI Taxonomy" id="1146883"/>
    <lineage>
        <taxon>Bacteria</taxon>
        <taxon>Bacillati</taxon>
        <taxon>Actinomycetota</taxon>
        <taxon>Actinomycetes</taxon>
        <taxon>Geodermatophilales</taxon>
        <taxon>Geodermatophilaceae</taxon>
        <taxon>Blastococcus</taxon>
    </lineage>
</organism>
<feature type="compositionally biased region" description="Basic and acidic residues" evidence="1">
    <location>
        <begin position="19"/>
        <end position="29"/>
    </location>
</feature>
<evidence type="ECO:0000313" key="3">
    <source>
        <dbReference type="Proteomes" id="UP000007517"/>
    </source>
</evidence>
<dbReference type="HOGENOM" id="CLU_2567019_0_0_11"/>
<accession>H6RKL7</accession>
<keyword evidence="3" id="KW-1185">Reference proteome</keyword>
<protein>
    <submittedName>
        <fullName evidence="2">Uncharacterized protein</fullName>
    </submittedName>
</protein>
<reference evidence="3" key="2">
    <citation type="submission" date="2012-02" db="EMBL/GenBank/DDBJ databases">
        <title>Complete genome sequence of Blastococcus saxobsidens strain DD2.</title>
        <authorList>
            <person name="Genoscope."/>
        </authorList>
    </citation>
    <scope>NUCLEOTIDE SEQUENCE [LARGE SCALE GENOMIC DNA]</scope>
    <source>
        <strain evidence="3">DD2</strain>
    </source>
</reference>
<name>H6RKL7_BLASD</name>
<reference evidence="2 3" key="1">
    <citation type="journal article" date="2012" name="J. Bacteriol.">
        <title>Genome Sequence of Blastococcus saxobsidens DD2, a Stone-Inhabiting Bacterium.</title>
        <authorList>
            <person name="Chouaia B."/>
            <person name="Crotti E."/>
            <person name="Brusetti L."/>
            <person name="Daffonchio D."/>
            <person name="Essoussi I."/>
            <person name="Nouioui I."/>
            <person name="Sbissi I."/>
            <person name="Ghodhbane-Gtari F."/>
            <person name="Gtari M."/>
            <person name="Vacherie B."/>
            <person name="Barbe V."/>
            <person name="Medigue C."/>
            <person name="Gury J."/>
            <person name="Pujic P."/>
            <person name="Normand P."/>
        </authorList>
    </citation>
    <scope>NUCLEOTIDE SEQUENCE [LARGE SCALE GENOMIC DNA]</scope>
    <source>
        <strain evidence="2 3">DD2</strain>
    </source>
</reference>
<sequence length="81" mass="8832">MSSSCTTGMTDLGQSKIVRGMEREPDAASDRLGVSNAWGSGQLSHPNRSVHSFDQHLPVRDLDRRPIGVVVRVVILVLTPH</sequence>
<evidence type="ECO:0000256" key="1">
    <source>
        <dbReference type="SAM" id="MobiDB-lite"/>
    </source>
</evidence>
<gene>
    <name evidence="2" type="ordered locus">BLASA_1505</name>
</gene>
<feature type="region of interest" description="Disordered" evidence="1">
    <location>
        <begin position="1"/>
        <end position="50"/>
    </location>
</feature>
<proteinExistence type="predicted"/>
<dbReference type="KEGG" id="bsd:BLASA_1505"/>